<gene>
    <name evidence="7" type="ORF">K3174_06145</name>
</gene>
<evidence type="ECO:0000256" key="3">
    <source>
        <dbReference type="ARBA" id="ARBA00022723"/>
    </source>
</evidence>
<evidence type="ECO:0000259" key="6">
    <source>
        <dbReference type="SMART" id="SM00849"/>
    </source>
</evidence>
<dbReference type="EMBL" id="JAIGNO010000003">
    <property type="protein sequence ID" value="MBX7482104.1"/>
    <property type="molecule type" value="Genomic_DNA"/>
</dbReference>
<comment type="caution">
    <text evidence="7">The sequence shown here is derived from an EMBL/GenBank/DDBJ whole genome shotgun (WGS) entry which is preliminary data.</text>
</comment>
<dbReference type="InterPro" id="IPR051013">
    <property type="entry name" value="MBL_superfamily_lactonases"/>
</dbReference>
<feature type="domain" description="Metallo-beta-lactamase" evidence="6">
    <location>
        <begin position="21"/>
        <end position="224"/>
    </location>
</feature>
<protein>
    <submittedName>
        <fullName evidence="7">N-acyl homoserine lactonase family protein</fullName>
    </submittedName>
</protein>
<keyword evidence="5" id="KW-0862">Zinc</keyword>
<dbReference type="Gene3D" id="3.60.15.10">
    <property type="entry name" value="Ribonuclease Z/Hydroxyacylglutathione hydrolase-like"/>
    <property type="match status" value="1"/>
</dbReference>
<evidence type="ECO:0000256" key="4">
    <source>
        <dbReference type="ARBA" id="ARBA00022801"/>
    </source>
</evidence>
<dbReference type="InterPro" id="IPR036866">
    <property type="entry name" value="RibonucZ/Hydroxyglut_hydro"/>
</dbReference>
<comment type="similarity">
    <text evidence="2">Belongs to the metallo-beta-lactamase superfamily.</text>
</comment>
<keyword evidence="4" id="KW-0378">Hydrolase</keyword>
<dbReference type="PANTHER" id="PTHR42978">
    <property type="entry name" value="QUORUM-QUENCHING LACTONASE YTNP-RELATED-RELATED"/>
    <property type="match status" value="1"/>
</dbReference>
<comment type="cofactor">
    <cofactor evidence="1">
        <name>Zn(2+)</name>
        <dbReference type="ChEBI" id="CHEBI:29105"/>
    </cofactor>
</comment>
<accession>A0ABS7J7Q1</accession>
<evidence type="ECO:0000256" key="1">
    <source>
        <dbReference type="ARBA" id="ARBA00001947"/>
    </source>
</evidence>
<dbReference type="SMART" id="SM00849">
    <property type="entry name" value="Lactamase_B"/>
    <property type="match status" value="1"/>
</dbReference>
<evidence type="ECO:0000313" key="7">
    <source>
        <dbReference type="EMBL" id="MBX7482104.1"/>
    </source>
</evidence>
<dbReference type="PANTHER" id="PTHR42978:SF2">
    <property type="entry name" value="102 KBASES UNSTABLE REGION: FROM 1 TO 119443"/>
    <property type="match status" value="1"/>
</dbReference>
<evidence type="ECO:0000256" key="5">
    <source>
        <dbReference type="ARBA" id="ARBA00022833"/>
    </source>
</evidence>
<evidence type="ECO:0000256" key="2">
    <source>
        <dbReference type="ARBA" id="ARBA00007749"/>
    </source>
</evidence>
<dbReference type="CDD" id="cd07729">
    <property type="entry name" value="AHL_lactonase_MBL-fold"/>
    <property type="match status" value="1"/>
</dbReference>
<dbReference type="Proteomes" id="UP000755104">
    <property type="component" value="Unassembled WGS sequence"/>
</dbReference>
<organism evidence="7 8">
    <name type="scientific">Qipengyuania qiaonensis</name>
    <dbReference type="NCBI Taxonomy" id="2867240"/>
    <lineage>
        <taxon>Bacteria</taxon>
        <taxon>Pseudomonadati</taxon>
        <taxon>Pseudomonadota</taxon>
        <taxon>Alphaproteobacteria</taxon>
        <taxon>Sphingomonadales</taxon>
        <taxon>Erythrobacteraceae</taxon>
        <taxon>Qipengyuania</taxon>
    </lineage>
</organism>
<sequence>MNDASPLSDTGHFDGEARRMEVSCYLIRHGTDYLLFDAGLETSLLGRKLNDRPQSYTLASSLVDQLAVIGLEPDDIVSVAVSHYHFDHAGQLASFPKAKLIIGAADWAALQQPKPPLGAEPPLFDHWLKGDGEVQTIVGDLDVFGDGTVRMLSMPGHSPGSYALLVKLAEKGPVLLSGDIVHLQEQWDHSNIPVWNADRADSLASMDRMQKTAENLGAEIIVGHDPNDLDKLATFPAPSD</sequence>
<reference evidence="7 8" key="1">
    <citation type="submission" date="2021-08" db="EMBL/GenBank/DDBJ databases">
        <title>Comparative Genomics Analysis of the Genus Qipengyuania Reveals Extensive Genetic Diversity and Metabolic Versatility, Including the Description of Fifteen Novel Species.</title>
        <authorList>
            <person name="Liu Y."/>
        </authorList>
    </citation>
    <scope>NUCLEOTIDE SEQUENCE [LARGE SCALE GENOMIC DNA]</scope>
    <source>
        <strain evidence="7 8">6D47A</strain>
    </source>
</reference>
<dbReference type="Pfam" id="PF00753">
    <property type="entry name" value="Lactamase_B"/>
    <property type="match status" value="1"/>
</dbReference>
<keyword evidence="8" id="KW-1185">Reference proteome</keyword>
<evidence type="ECO:0000313" key="8">
    <source>
        <dbReference type="Proteomes" id="UP000755104"/>
    </source>
</evidence>
<proteinExistence type="inferred from homology"/>
<dbReference type="SUPFAM" id="SSF56281">
    <property type="entry name" value="Metallo-hydrolase/oxidoreductase"/>
    <property type="match status" value="1"/>
</dbReference>
<name>A0ABS7J7Q1_9SPHN</name>
<dbReference type="InterPro" id="IPR001279">
    <property type="entry name" value="Metallo-B-lactamas"/>
</dbReference>
<keyword evidence="3" id="KW-0479">Metal-binding</keyword>